<dbReference type="Proteomes" id="UP000422108">
    <property type="component" value="Chromosome"/>
</dbReference>
<gene>
    <name evidence="1" type="ORF">DSCOOX_31650</name>
</gene>
<dbReference type="AlphaFoldDB" id="A0A5K8ABJ7"/>
<dbReference type="EMBL" id="AP021879">
    <property type="protein sequence ID" value="BBO89985.1"/>
    <property type="molecule type" value="Genomic_DNA"/>
</dbReference>
<reference evidence="1 2" key="1">
    <citation type="submission" date="2019-11" db="EMBL/GenBank/DDBJ databases">
        <title>Comparative genomics of hydrocarbon-degrading Desulfosarcina strains.</title>
        <authorList>
            <person name="Watanabe M."/>
            <person name="Kojima H."/>
            <person name="Fukui M."/>
        </authorList>
    </citation>
    <scope>NUCLEOTIDE SEQUENCE [LARGE SCALE GENOMIC DNA]</scope>
    <source>
        <strain evidence="2">oXyS1</strain>
    </source>
</reference>
<accession>A0A5K8ABJ7</accession>
<proteinExistence type="predicted"/>
<protein>
    <submittedName>
        <fullName evidence="1">Uncharacterized protein</fullName>
    </submittedName>
</protein>
<dbReference type="RefSeq" id="WP_155311095.1">
    <property type="nucleotide sequence ID" value="NZ_AP021879.1"/>
</dbReference>
<organism evidence="1 2">
    <name type="scientific">Desulfosarcina ovata subsp. ovata</name>
    <dbReference type="NCBI Taxonomy" id="2752305"/>
    <lineage>
        <taxon>Bacteria</taxon>
        <taxon>Pseudomonadati</taxon>
        <taxon>Thermodesulfobacteriota</taxon>
        <taxon>Desulfobacteria</taxon>
        <taxon>Desulfobacterales</taxon>
        <taxon>Desulfosarcinaceae</taxon>
        <taxon>Desulfosarcina</taxon>
    </lineage>
</organism>
<evidence type="ECO:0000313" key="1">
    <source>
        <dbReference type="EMBL" id="BBO89985.1"/>
    </source>
</evidence>
<name>A0A5K8ABJ7_9BACT</name>
<evidence type="ECO:0000313" key="2">
    <source>
        <dbReference type="Proteomes" id="UP000422108"/>
    </source>
</evidence>
<keyword evidence="2" id="KW-1185">Reference proteome</keyword>
<sequence length="69" mass="7451">MWDAGRRGIGTIPASGLGLRDTYVAFDDGATLDLAGGWIAFSTDTYMKTRIGGERIVDMLTGEQLPRIC</sequence>